<dbReference type="AlphaFoldDB" id="A0AAW1ZI09"/>
<keyword evidence="5" id="KW-1185">Reference proteome</keyword>
<dbReference type="GO" id="GO:0003700">
    <property type="term" value="F:DNA-binding transcription factor activity"/>
    <property type="evidence" value="ECO:0007669"/>
    <property type="project" value="InterPro"/>
</dbReference>
<feature type="domain" description="SWIM-type" evidence="3">
    <location>
        <begin position="525"/>
        <end position="572"/>
    </location>
</feature>
<sequence>MGSVETFECLEDFNTCLQQYEENTNTKFIVLKSDRAFGKSDLTVEKQLQWEVKIVPFNGVPFKIIGKKTYVCHQGRDKHAKAKIRRQESKEQGHEYSCLKTRRLMQPTKKMGCPATINVIHIVRFPEYKITEDNPYQKREKSSAVREALRLDPKRVCTEEMFAASFPDIKEHQNHPIDGKESRDIWNIIKKVKAGNWKSSVDHHNLQALVNTWKEEGCATEYRPSQEEEDGTVVKMLLCLQTPWQRRLMLLYGQHVCLLDETYRAGRNSMPLFFLWVRTNVTYAAVGVFVTQTETKEDIAEALKVFQNWNSDWNPSHFLVDFCEAEISALVEVFKGSKVLLCDFHREKAWMEWTRKKENGVTCQEKVLILLRAIADSQTNEDFENSTVTLQQHPDWQSNEKLRRFLSKWLCHAERWVNVFRNKNLNVAIFTNKGVERQKDVLKHSYLKGHRNCSLSETLIVIMRDFLPNSYQKYVELNIKRKYSGNVPCFLRDRPRIMAQHIMKRHQESLLFNARDITSAGENVFSVHSQTSQEEHLVNFGKGDEMPSCTCMDWRRHLLPCQHFCAVFTLVPGWSWENLSAAYRNNPLFTFDEVCLGHSRTVPLNSADLQVEELLKKNQENNNSPEGDSCISSPERSPSPAAPSETILITPSVKAEKREKCSTLLKEISDLTCHIQDGTFLDSVTDRLTDLLEDLRRHIHHDDILDLSYTPPSKKMCSSAT</sequence>
<name>A0AAW1ZI09_CULAL</name>
<dbReference type="InterPro" id="IPR029309">
    <property type="entry name" value="CaRF"/>
</dbReference>
<dbReference type="Pfam" id="PF15299">
    <property type="entry name" value="ALS2CR8"/>
    <property type="match status" value="1"/>
</dbReference>
<accession>A0AAW1ZI09</accession>
<dbReference type="PANTHER" id="PTHR47456:SF4">
    <property type="entry name" value="SWIM-TYPE DOMAIN-CONTAINING PROTEIN"/>
    <property type="match status" value="1"/>
</dbReference>
<dbReference type="InterPro" id="IPR048324">
    <property type="entry name" value="ZSWIM1-3_RNaseH-like"/>
</dbReference>
<dbReference type="GO" id="GO:0008270">
    <property type="term" value="F:zinc ion binding"/>
    <property type="evidence" value="ECO:0007669"/>
    <property type="project" value="UniProtKB-KW"/>
</dbReference>
<dbReference type="Proteomes" id="UP001479290">
    <property type="component" value="Unassembled WGS sequence"/>
</dbReference>
<evidence type="ECO:0000313" key="4">
    <source>
        <dbReference type="EMBL" id="KAK9959662.1"/>
    </source>
</evidence>
<feature type="compositionally biased region" description="Low complexity" evidence="2">
    <location>
        <begin position="632"/>
        <end position="644"/>
    </location>
</feature>
<evidence type="ECO:0000313" key="5">
    <source>
        <dbReference type="Proteomes" id="UP001479290"/>
    </source>
</evidence>
<protein>
    <recommendedName>
        <fullName evidence="3">SWIM-type domain-containing protein</fullName>
    </recommendedName>
</protein>
<reference evidence="4 5" key="1">
    <citation type="submission" date="2024-05" db="EMBL/GenBank/DDBJ databases">
        <title>A high-quality chromosomal-level genome assembly of Topmouth culter (Culter alburnus).</title>
        <authorList>
            <person name="Zhao H."/>
        </authorList>
    </citation>
    <scope>NUCLEOTIDE SEQUENCE [LARGE SCALE GENOMIC DNA]</scope>
    <source>
        <strain evidence="4">CATC2023</strain>
        <tissue evidence="4">Muscle</tissue>
    </source>
</reference>
<dbReference type="Pfam" id="PF21056">
    <property type="entry name" value="ZSWIM1-3_RNaseH-like"/>
    <property type="match status" value="1"/>
</dbReference>
<dbReference type="PROSITE" id="PS50966">
    <property type="entry name" value="ZF_SWIM"/>
    <property type="match status" value="1"/>
</dbReference>
<organism evidence="4 5">
    <name type="scientific">Culter alburnus</name>
    <name type="common">Topmouth culter</name>
    <dbReference type="NCBI Taxonomy" id="194366"/>
    <lineage>
        <taxon>Eukaryota</taxon>
        <taxon>Metazoa</taxon>
        <taxon>Chordata</taxon>
        <taxon>Craniata</taxon>
        <taxon>Vertebrata</taxon>
        <taxon>Euteleostomi</taxon>
        <taxon>Actinopterygii</taxon>
        <taxon>Neopterygii</taxon>
        <taxon>Teleostei</taxon>
        <taxon>Ostariophysi</taxon>
        <taxon>Cypriniformes</taxon>
        <taxon>Xenocyprididae</taxon>
        <taxon>Xenocypridinae</taxon>
        <taxon>Culter</taxon>
    </lineage>
</organism>
<dbReference type="PANTHER" id="PTHR47456">
    <property type="entry name" value="PHD-TYPE DOMAIN-CONTAINING PROTEIN"/>
    <property type="match status" value="1"/>
</dbReference>
<evidence type="ECO:0000256" key="1">
    <source>
        <dbReference type="PROSITE-ProRule" id="PRU00325"/>
    </source>
</evidence>
<feature type="region of interest" description="Disordered" evidence="2">
    <location>
        <begin position="618"/>
        <end position="644"/>
    </location>
</feature>
<keyword evidence="1" id="KW-0479">Metal-binding</keyword>
<evidence type="ECO:0000259" key="3">
    <source>
        <dbReference type="PROSITE" id="PS50966"/>
    </source>
</evidence>
<dbReference type="InterPro" id="IPR007527">
    <property type="entry name" value="Znf_SWIM"/>
</dbReference>
<comment type="caution">
    <text evidence="4">The sequence shown here is derived from an EMBL/GenBank/DDBJ whole genome shotgun (WGS) entry which is preliminary data.</text>
</comment>
<proteinExistence type="predicted"/>
<keyword evidence="1" id="KW-0863">Zinc-finger</keyword>
<gene>
    <name evidence="4" type="ORF">ABG768_009770</name>
</gene>
<keyword evidence="1" id="KW-0862">Zinc</keyword>
<dbReference type="EMBL" id="JAWDJR010000017">
    <property type="protein sequence ID" value="KAK9959662.1"/>
    <property type="molecule type" value="Genomic_DNA"/>
</dbReference>
<evidence type="ECO:0000256" key="2">
    <source>
        <dbReference type="SAM" id="MobiDB-lite"/>
    </source>
</evidence>